<name>A0ABR9IUW6_RHIVS</name>
<sequence>MDLSGAEIGSKANRRPRPDGDLKKQLERILKFMRRSCDLYDAGDEDEAIPLALEMRKLLYDRGSSKSLLGQLGFKEKMMFVDSALYPDRWRAVVEKMAEEKGMVATRSIVLSLSDVRPNSDGIAEFRAPLSEPHFYLGDPLSAACPVVQAFEGWWTTPVVEASSGRCFSRANLIMIIADQENGAHVDPELDGDFQDLCIDTLGIAARWTKHGPRHEDTFDVPDVTKSLPYSAVRQVAWEVLTSIERWQTTPAPGQFLLSSPFQRKLEVRWMQRQPMLFGSPVEPEEGTSDH</sequence>
<proteinExistence type="predicted"/>
<dbReference type="RefSeq" id="WP_192730551.1">
    <property type="nucleotide sequence ID" value="NZ_BAAAVL010000014.1"/>
</dbReference>
<gene>
    <name evidence="2" type="ORF">H4W29_004101</name>
</gene>
<keyword evidence="3" id="KW-1185">Reference proteome</keyword>
<feature type="region of interest" description="Disordered" evidence="1">
    <location>
        <begin position="1"/>
        <end position="20"/>
    </location>
</feature>
<dbReference type="Proteomes" id="UP000620262">
    <property type="component" value="Unassembled WGS sequence"/>
</dbReference>
<organism evidence="2 3">
    <name type="scientific">Rhizobium viscosum</name>
    <name type="common">Arthrobacter viscosus</name>
    <dbReference type="NCBI Taxonomy" id="1673"/>
    <lineage>
        <taxon>Bacteria</taxon>
        <taxon>Pseudomonadati</taxon>
        <taxon>Pseudomonadota</taxon>
        <taxon>Alphaproteobacteria</taxon>
        <taxon>Hyphomicrobiales</taxon>
        <taxon>Rhizobiaceae</taxon>
        <taxon>Rhizobium/Agrobacterium group</taxon>
        <taxon>Rhizobium</taxon>
    </lineage>
</organism>
<accession>A0ABR9IUW6</accession>
<evidence type="ECO:0000313" key="2">
    <source>
        <dbReference type="EMBL" id="MBE1506920.1"/>
    </source>
</evidence>
<reference evidence="2 3" key="1">
    <citation type="submission" date="2020-10" db="EMBL/GenBank/DDBJ databases">
        <title>Sequencing the genomes of 1000 actinobacteria strains.</title>
        <authorList>
            <person name="Klenk H.-P."/>
        </authorList>
    </citation>
    <scope>NUCLEOTIDE SEQUENCE [LARGE SCALE GENOMIC DNA]</scope>
    <source>
        <strain evidence="2 3">DSM 7307</strain>
    </source>
</reference>
<evidence type="ECO:0000313" key="3">
    <source>
        <dbReference type="Proteomes" id="UP000620262"/>
    </source>
</evidence>
<dbReference type="EMBL" id="JADBEC010000001">
    <property type="protein sequence ID" value="MBE1506920.1"/>
    <property type="molecule type" value="Genomic_DNA"/>
</dbReference>
<protein>
    <submittedName>
        <fullName evidence="2">Uncharacterized protein</fullName>
    </submittedName>
</protein>
<evidence type="ECO:0000256" key="1">
    <source>
        <dbReference type="SAM" id="MobiDB-lite"/>
    </source>
</evidence>
<comment type="caution">
    <text evidence="2">The sequence shown here is derived from an EMBL/GenBank/DDBJ whole genome shotgun (WGS) entry which is preliminary data.</text>
</comment>